<gene>
    <name evidence="3" type="ORF">HF526_10445</name>
</gene>
<evidence type="ECO:0000259" key="2">
    <source>
        <dbReference type="Pfam" id="PF00582"/>
    </source>
</evidence>
<dbReference type="InterPro" id="IPR006016">
    <property type="entry name" value="UspA"/>
</dbReference>
<dbReference type="PRINTS" id="PR01438">
    <property type="entry name" value="UNVRSLSTRESS"/>
</dbReference>
<dbReference type="EMBL" id="JAAXLA010000015">
    <property type="protein sequence ID" value="NMH97725.1"/>
    <property type="molecule type" value="Genomic_DNA"/>
</dbReference>
<accession>A0ABX1S9E4</accession>
<keyword evidence="4" id="KW-1185">Reference proteome</keyword>
<comment type="caution">
    <text evidence="3">The sequence shown here is derived from an EMBL/GenBank/DDBJ whole genome shotgun (WGS) entry which is preliminary data.</text>
</comment>
<reference evidence="3 4" key="1">
    <citation type="submission" date="2020-04" db="EMBL/GenBank/DDBJ databases">
        <authorList>
            <person name="Klaysubun C."/>
            <person name="Duangmal K."/>
            <person name="Lipun K."/>
        </authorList>
    </citation>
    <scope>NUCLEOTIDE SEQUENCE [LARGE SCALE GENOMIC DNA]</scope>
    <source>
        <strain evidence="3 4">K10HN5</strain>
    </source>
</reference>
<feature type="domain" description="UspA" evidence="2">
    <location>
        <begin position="8"/>
        <end position="135"/>
    </location>
</feature>
<protein>
    <submittedName>
        <fullName evidence="3">Universal stress protein</fullName>
    </submittedName>
</protein>
<comment type="similarity">
    <text evidence="1">Belongs to the universal stress protein A family.</text>
</comment>
<sequence length="284" mass="29295">MSTADVERPIVVGVDGSEPSTHALEWAVDEARRRGRPLRLVHGLEHSGHPHAAEQERAAAQEVVDTAVAQTAGSGLDVQPVLEVGSASAVLVKEGPDAEMIVLGARGHGGFGGLLLGSTSLQVAMHAACPVVVLRKGAEDVVDGPSAGRVVVGVDGSPHSQRAAGLAFEEAQSRGVGLTAVRSWLAPEIGITASPPVEWREAQRHEQEALSASLAEWRALYPSVEVVEKTVREDPAGALIDESAGAVLLAVGSHGRGGFGGLVLGSVSHAALHHAHCPVLVARR</sequence>
<dbReference type="PANTHER" id="PTHR46268:SF6">
    <property type="entry name" value="UNIVERSAL STRESS PROTEIN UP12"/>
    <property type="match status" value="1"/>
</dbReference>
<evidence type="ECO:0000256" key="1">
    <source>
        <dbReference type="ARBA" id="ARBA00008791"/>
    </source>
</evidence>
<evidence type="ECO:0000313" key="3">
    <source>
        <dbReference type="EMBL" id="NMH97725.1"/>
    </source>
</evidence>
<name>A0ABX1S9E4_9PSEU</name>
<dbReference type="Gene3D" id="3.40.50.620">
    <property type="entry name" value="HUPs"/>
    <property type="match status" value="2"/>
</dbReference>
<proteinExistence type="inferred from homology"/>
<dbReference type="InterPro" id="IPR006015">
    <property type="entry name" value="Universal_stress_UspA"/>
</dbReference>
<dbReference type="Pfam" id="PF00582">
    <property type="entry name" value="Usp"/>
    <property type="match status" value="2"/>
</dbReference>
<evidence type="ECO:0000313" key="4">
    <source>
        <dbReference type="Proteomes" id="UP000820669"/>
    </source>
</evidence>
<feature type="domain" description="UspA" evidence="2">
    <location>
        <begin position="149"/>
        <end position="283"/>
    </location>
</feature>
<dbReference type="PANTHER" id="PTHR46268">
    <property type="entry name" value="STRESS RESPONSE PROTEIN NHAX"/>
    <property type="match status" value="1"/>
</dbReference>
<dbReference type="Proteomes" id="UP000820669">
    <property type="component" value="Unassembled WGS sequence"/>
</dbReference>
<dbReference type="RefSeq" id="WP_169381177.1">
    <property type="nucleotide sequence ID" value="NZ_JAAXLA010000015.1"/>
</dbReference>
<organism evidence="3 4">
    <name type="scientific">Pseudonocardia acidicola</name>
    <dbReference type="NCBI Taxonomy" id="2724939"/>
    <lineage>
        <taxon>Bacteria</taxon>
        <taxon>Bacillati</taxon>
        <taxon>Actinomycetota</taxon>
        <taxon>Actinomycetes</taxon>
        <taxon>Pseudonocardiales</taxon>
        <taxon>Pseudonocardiaceae</taxon>
        <taxon>Pseudonocardia</taxon>
    </lineage>
</organism>
<dbReference type="SUPFAM" id="SSF52402">
    <property type="entry name" value="Adenine nucleotide alpha hydrolases-like"/>
    <property type="match status" value="2"/>
</dbReference>
<dbReference type="InterPro" id="IPR014729">
    <property type="entry name" value="Rossmann-like_a/b/a_fold"/>
</dbReference>